<evidence type="ECO:0000313" key="11">
    <source>
        <dbReference type="EMBL" id="PWQ95850.1"/>
    </source>
</evidence>
<dbReference type="PANTHER" id="PTHR11070:SF63">
    <property type="entry name" value="DNA HELICASE IV"/>
    <property type="match status" value="1"/>
</dbReference>
<dbReference type="EMBL" id="QGKL01000031">
    <property type="protein sequence ID" value="PWQ95850.1"/>
    <property type="molecule type" value="Genomic_DNA"/>
</dbReference>
<dbReference type="GO" id="GO:0005524">
    <property type="term" value="F:ATP binding"/>
    <property type="evidence" value="ECO:0007669"/>
    <property type="project" value="UniProtKB-UniRule"/>
</dbReference>
<dbReference type="Pfam" id="PF13361">
    <property type="entry name" value="UvrD_C"/>
    <property type="match status" value="1"/>
</dbReference>
<dbReference type="PANTHER" id="PTHR11070">
    <property type="entry name" value="UVRD / RECB / PCRA DNA HELICASE FAMILY MEMBER"/>
    <property type="match status" value="1"/>
</dbReference>
<reference evidence="11 12" key="1">
    <citation type="submission" date="2018-05" db="EMBL/GenBank/DDBJ databases">
        <title>Leucothrix arctica sp. nov., isolated from Arctic seawater.</title>
        <authorList>
            <person name="Choi A."/>
            <person name="Baek K."/>
        </authorList>
    </citation>
    <scope>NUCLEOTIDE SEQUENCE [LARGE SCALE GENOMIC DNA]</scope>
    <source>
        <strain evidence="11 12">IMCC9719</strain>
    </source>
</reference>
<dbReference type="GO" id="GO:0000725">
    <property type="term" value="P:recombinational repair"/>
    <property type="evidence" value="ECO:0007669"/>
    <property type="project" value="TreeGrafter"/>
</dbReference>
<keyword evidence="4 9" id="KW-0067">ATP-binding</keyword>
<dbReference type="GO" id="GO:0005829">
    <property type="term" value="C:cytosol"/>
    <property type="evidence" value="ECO:0007669"/>
    <property type="project" value="TreeGrafter"/>
</dbReference>
<dbReference type="GO" id="GO:0006265">
    <property type="term" value="P:DNA topological change"/>
    <property type="evidence" value="ECO:0007669"/>
    <property type="project" value="InterPro"/>
</dbReference>
<evidence type="ECO:0000256" key="8">
    <source>
        <dbReference type="ARBA" id="ARBA00048988"/>
    </source>
</evidence>
<comment type="catalytic activity">
    <reaction evidence="8">
        <text>ATP + H2O = ADP + phosphate + H(+)</text>
        <dbReference type="Rhea" id="RHEA:13065"/>
        <dbReference type="ChEBI" id="CHEBI:15377"/>
        <dbReference type="ChEBI" id="CHEBI:15378"/>
        <dbReference type="ChEBI" id="CHEBI:30616"/>
        <dbReference type="ChEBI" id="CHEBI:43474"/>
        <dbReference type="ChEBI" id="CHEBI:456216"/>
        <dbReference type="EC" id="5.6.2.4"/>
    </reaction>
</comment>
<gene>
    <name evidence="11" type="ORF">DKT75_10725</name>
</gene>
<dbReference type="CDD" id="cd18807">
    <property type="entry name" value="SF1_C_UvrD"/>
    <property type="match status" value="1"/>
</dbReference>
<dbReference type="InterPro" id="IPR000212">
    <property type="entry name" value="DNA_helicase_UvrD/REP"/>
</dbReference>
<feature type="domain" description="UvrD-like helicase ATP-binding" evidence="10">
    <location>
        <begin position="1"/>
        <end position="475"/>
    </location>
</feature>
<dbReference type="GO" id="GO:0003916">
    <property type="term" value="F:DNA topoisomerase activity"/>
    <property type="evidence" value="ECO:0007669"/>
    <property type="project" value="InterPro"/>
</dbReference>
<dbReference type="GO" id="GO:0043138">
    <property type="term" value="F:3'-5' DNA helicase activity"/>
    <property type="evidence" value="ECO:0007669"/>
    <property type="project" value="UniProtKB-EC"/>
</dbReference>
<feature type="binding site" evidence="9">
    <location>
        <begin position="10"/>
        <end position="17"/>
    </location>
    <ligand>
        <name>ATP</name>
        <dbReference type="ChEBI" id="CHEBI:30616"/>
    </ligand>
</feature>
<proteinExistence type="predicted"/>
<keyword evidence="12" id="KW-1185">Reference proteome</keyword>
<evidence type="ECO:0000256" key="9">
    <source>
        <dbReference type="PROSITE-ProRule" id="PRU00560"/>
    </source>
</evidence>
<dbReference type="Gene3D" id="3.30.65.10">
    <property type="entry name" value="Bacterial Topoisomerase I, domain 1"/>
    <property type="match status" value="2"/>
</dbReference>
<dbReference type="PROSITE" id="PS51198">
    <property type="entry name" value="UVRD_HELICASE_ATP_BIND"/>
    <property type="match status" value="1"/>
</dbReference>
<accession>A0A317CHS5</accession>
<comment type="catalytic activity">
    <reaction evidence="6">
        <text>Couples ATP hydrolysis with the unwinding of duplex DNA by translocating in the 3'-5' direction.</text>
        <dbReference type="EC" id="5.6.2.4"/>
    </reaction>
</comment>
<evidence type="ECO:0000256" key="7">
    <source>
        <dbReference type="ARBA" id="ARBA00034808"/>
    </source>
</evidence>
<dbReference type="Pfam" id="PF00580">
    <property type="entry name" value="UvrD-helicase"/>
    <property type="match status" value="2"/>
</dbReference>
<evidence type="ECO:0000313" key="12">
    <source>
        <dbReference type="Proteomes" id="UP000245506"/>
    </source>
</evidence>
<dbReference type="InterPro" id="IPR014016">
    <property type="entry name" value="UvrD-like_ATP-bd"/>
</dbReference>
<dbReference type="SUPFAM" id="SSF52540">
    <property type="entry name" value="P-loop containing nucleoside triphosphate hydrolases"/>
    <property type="match status" value="1"/>
</dbReference>
<dbReference type="InterPro" id="IPR027417">
    <property type="entry name" value="P-loop_NTPase"/>
</dbReference>
<dbReference type="SUPFAM" id="SSF57783">
    <property type="entry name" value="Zinc beta-ribbon"/>
    <property type="match status" value="2"/>
</dbReference>
<sequence length="787" mass="88983">MGEENNLVLAGAGSGKTSVMIGRTGYLLESEQATADEILMLAFGNKAAEEMSTRVLDKLNTDTVKASTFHSLGQQIITAVEGRKPSLSALATNTMALDQFLESSFNELMSQDAYKAVVVRHFLYFRFEPINPFAFNTLADYNRAVKDNDLKANQGELVKGYQALLIANFLYKNGIEYQYEAKYERQTKTLDFRQYQPDFYLPEFGVYIAHYDIDRDGNTAPYVDAAKYLEGIEWKRELHETNNTRCIETFHYEWTEGKLLQQLEDKLSNFGVDSHPLSNDEIIAQLESAEDRPLAELCALLGKMLKLFKASNMNGELFTPEEQTLAPTTFFQKIFERILRLLSNKHQTANDLNRMKSAQQLMMPLYMMYENHLLENDDIDFDDMIIKATQYVENGDFTSPWKHIMVDEFQDISSSRADLIIALRNQSKDCSLFCVGDDWQAIYRFAGSDLSYITAFKKHFGVTQTTTLDMTFRFNNSISDIASSFVTRNPEQIEKDISTFSQVSKPAVSLFRTNGGNESQQLANVEIVLKAISALKSESTILILSRYSFTLPDTQILERFEKDLGNIHLTAMTMHASKGKEADFVIVMGLEDGKFGFPSENQEHPLVDVLLPPSQAYPFAEERRLFYVAITRAKHRTYLIADMKKPSSFILELINEAYEIELDEFGTSDAQLVHQSVHCPVCEIGSMMLRSGKHSDFYGCSGYPRCNHIENGCQECGAVMQRSGERKVCTDASCQVSVPICPKCGAELVYRKGRNGNFWGCKNYRSEGVSCGYSVSSVETAKVKGFE</sequence>
<evidence type="ECO:0000256" key="6">
    <source>
        <dbReference type="ARBA" id="ARBA00034617"/>
    </source>
</evidence>
<dbReference type="EC" id="5.6.2.4" evidence="7"/>
<evidence type="ECO:0000256" key="3">
    <source>
        <dbReference type="ARBA" id="ARBA00022806"/>
    </source>
</evidence>
<dbReference type="FunFam" id="3.40.50.300:FF:000975">
    <property type="entry name" value="DNA helicase"/>
    <property type="match status" value="1"/>
</dbReference>
<dbReference type="Proteomes" id="UP000245506">
    <property type="component" value="Unassembled WGS sequence"/>
</dbReference>
<keyword evidence="5" id="KW-0413">Isomerase</keyword>
<evidence type="ECO:0000256" key="1">
    <source>
        <dbReference type="ARBA" id="ARBA00022741"/>
    </source>
</evidence>
<evidence type="ECO:0000259" key="10">
    <source>
        <dbReference type="PROSITE" id="PS51198"/>
    </source>
</evidence>
<dbReference type="GO" id="GO:0005694">
    <property type="term" value="C:chromosome"/>
    <property type="evidence" value="ECO:0007669"/>
    <property type="project" value="InterPro"/>
</dbReference>
<dbReference type="InterPro" id="IPR014017">
    <property type="entry name" value="DNA_helicase_UvrD-like_C"/>
</dbReference>
<evidence type="ECO:0000256" key="4">
    <source>
        <dbReference type="ARBA" id="ARBA00022840"/>
    </source>
</evidence>
<dbReference type="Gene3D" id="3.40.50.300">
    <property type="entry name" value="P-loop containing nucleotide triphosphate hydrolases"/>
    <property type="match status" value="3"/>
</dbReference>
<dbReference type="GO" id="GO:0016887">
    <property type="term" value="F:ATP hydrolysis activity"/>
    <property type="evidence" value="ECO:0007669"/>
    <property type="project" value="RHEA"/>
</dbReference>
<dbReference type="GO" id="GO:0003677">
    <property type="term" value="F:DNA binding"/>
    <property type="evidence" value="ECO:0007669"/>
    <property type="project" value="InterPro"/>
</dbReference>
<name>A0A317CHS5_9GAMM</name>
<keyword evidence="1 9" id="KW-0547">Nucleotide-binding</keyword>
<keyword evidence="3 9" id="KW-0347">Helicase</keyword>
<dbReference type="Pfam" id="PF01396">
    <property type="entry name" value="Zn_ribbon_Top1"/>
    <property type="match status" value="2"/>
</dbReference>
<dbReference type="AlphaFoldDB" id="A0A317CHS5"/>
<organism evidence="11 12">
    <name type="scientific">Leucothrix arctica</name>
    <dbReference type="NCBI Taxonomy" id="1481894"/>
    <lineage>
        <taxon>Bacteria</taxon>
        <taxon>Pseudomonadati</taxon>
        <taxon>Pseudomonadota</taxon>
        <taxon>Gammaproteobacteria</taxon>
        <taxon>Thiotrichales</taxon>
        <taxon>Thiotrichaceae</taxon>
        <taxon>Leucothrix</taxon>
    </lineage>
</organism>
<protein>
    <recommendedName>
        <fullName evidence="7">DNA 3'-5' helicase</fullName>
        <ecNumber evidence="7">5.6.2.4</ecNumber>
    </recommendedName>
</protein>
<evidence type="ECO:0000256" key="5">
    <source>
        <dbReference type="ARBA" id="ARBA00023235"/>
    </source>
</evidence>
<comment type="caution">
    <text evidence="11">The sequence shown here is derived from an EMBL/GenBank/DDBJ whole genome shotgun (WGS) entry which is preliminary data.</text>
</comment>
<keyword evidence="2 9" id="KW-0378">Hydrolase</keyword>
<evidence type="ECO:0000256" key="2">
    <source>
        <dbReference type="ARBA" id="ARBA00022801"/>
    </source>
</evidence>
<dbReference type="InterPro" id="IPR013498">
    <property type="entry name" value="Topo_IA_Znf"/>
</dbReference>